<dbReference type="AlphaFoldDB" id="A0A9J9QEA2"/>
<proteinExistence type="predicted"/>
<protein>
    <submittedName>
        <fullName evidence="1">Uncharacterized protein</fullName>
    </submittedName>
</protein>
<organism evidence="1 2">
    <name type="scientific">Acidovorax ebreus (strain TPSY)</name>
    <name type="common">Diaphorobacter sp. (strain TPSY)</name>
    <dbReference type="NCBI Taxonomy" id="535289"/>
    <lineage>
        <taxon>Bacteria</taxon>
        <taxon>Pseudomonadati</taxon>
        <taxon>Pseudomonadota</taxon>
        <taxon>Betaproteobacteria</taxon>
        <taxon>Burkholderiales</taxon>
        <taxon>Comamonadaceae</taxon>
        <taxon>Diaphorobacter</taxon>
    </lineage>
</organism>
<sequence>MSHWYTLQLGNEQQAFEPLRQIQQVFMARFLMAQPGTGRALFSHFDAAEDRVVLFFSPAAADIAVRFRASPCDRPAQDLVLLAGEGDAWHDAAQDERLAA</sequence>
<dbReference type="EMBL" id="CP001392">
    <property type="protein sequence ID" value="ACM33531.1"/>
    <property type="molecule type" value="Genomic_DNA"/>
</dbReference>
<gene>
    <name evidence="1" type="ordered locus">Dtpsy_2076</name>
</gene>
<evidence type="ECO:0000313" key="1">
    <source>
        <dbReference type="EMBL" id="ACM33531.1"/>
    </source>
</evidence>
<dbReference type="KEGG" id="dia:Dtpsy_2076"/>
<dbReference type="RefSeq" id="WP_011804910.1">
    <property type="nucleotide sequence ID" value="NC_011992.1"/>
</dbReference>
<name>A0A9J9QEA2_ACIET</name>
<evidence type="ECO:0000313" key="2">
    <source>
        <dbReference type="Proteomes" id="UP000000450"/>
    </source>
</evidence>
<keyword evidence="2" id="KW-1185">Reference proteome</keyword>
<reference evidence="1 2" key="1">
    <citation type="journal article" date="2010" name="J. Bacteriol.">
        <title>Completed genome sequence of the anaerobic iron-oxidizing bacterium Acidovorax ebreus strain TPSY.</title>
        <authorList>
            <person name="Byrne-Bailey K.G."/>
            <person name="Weber K.A."/>
            <person name="Chair A.H."/>
            <person name="Bose S."/>
            <person name="Knox T."/>
            <person name="Spanbauer T.L."/>
            <person name="Chertkov O."/>
            <person name="Coates J.D."/>
        </authorList>
    </citation>
    <scope>NUCLEOTIDE SEQUENCE [LARGE SCALE GENOMIC DNA]</scope>
    <source>
        <strain evidence="1 2">TPSY</strain>
    </source>
</reference>
<accession>A0A9J9QEA2</accession>
<dbReference type="GeneID" id="84681071"/>
<dbReference type="Proteomes" id="UP000000450">
    <property type="component" value="Chromosome"/>
</dbReference>